<sequence>MVKRFLHRFDNSTRLLIRQNSFVQFITSIINQANGVETPISGLTESKDFSQPSLSSKENKLRNDHEEVGKENELKNSTHRVIKDRSDDVAVDELNGWKWKLDTPWLSKALEPAIQIFKRTSNAENGGAQVLPPSTRSLAEIFSDLQRSKLGIQDWSFGDLTVGLYLVYLCQATEKPKDTNGVPIFSESIVEGLIYHVELAKGAYKGNAASLARHSMLQEKNILKFVKDSSVMRPGYYMGIDVRNKLVIFGIRGTDTVSDIITDIVSSGDKKDILFEGYSAHFGAAEAARYFLYHELENLRKCMETHKGFRLRIVGHSLGGSSAALLAIMLRKKSEQELGFDPNSISAVGFGTPPCLSKNLAESCSEYVSTIVMQDDIVPRLSVASLTRLRSEIVRTDWTDVFEKEEYKRVIDWIENAKQALFMVQDVGQKFSQFANFRNLPITSADIPTTKVDHLPTSRRTETEELYVPGTLFYLKKHMDIDDGKQKCGVTYSLWKMQAHELVQRILLSGNLISDHKCDNHYYALREVLKGLPSASDVNN</sequence>
<dbReference type="EMBL" id="LFYR01002227">
    <property type="protein sequence ID" value="KMZ56120.1"/>
    <property type="molecule type" value="Genomic_DNA"/>
</dbReference>
<comment type="caution">
    <text evidence="3">The sequence shown here is derived from an EMBL/GenBank/DDBJ whole genome shotgun (WGS) entry which is preliminary data.</text>
</comment>
<dbReference type="SUPFAM" id="SSF53474">
    <property type="entry name" value="alpha/beta-Hydrolases"/>
    <property type="match status" value="1"/>
</dbReference>
<dbReference type="PANTHER" id="PTHR47418">
    <property type="entry name" value="ALPHA/BETA-HYDROLASES SUPERFAMILY PROTEIN"/>
    <property type="match status" value="1"/>
</dbReference>
<dbReference type="AlphaFoldDB" id="A0A0K9NJJ3"/>
<feature type="compositionally biased region" description="Polar residues" evidence="1">
    <location>
        <begin position="42"/>
        <end position="56"/>
    </location>
</feature>
<feature type="region of interest" description="Disordered" evidence="1">
    <location>
        <begin position="42"/>
        <end position="74"/>
    </location>
</feature>
<feature type="compositionally biased region" description="Basic and acidic residues" evidence="1">
    <location>
        <begin position="57"/>
        <end position="74"/>
    </location>
</feature>
<dbReference type="OrthoDB" id="438440at2759"/>
<reference evidence="4" key="1">
    <citation type="journal article" date="2016" name="Nature">
        <title>The genome of the seagrass Zostera marina reveals angiosperm adaptation to the sea.</title>
        <authorList>
            <person name="Olsen J.L."/>
            <person name="Rouze P."/>
            <person name="Verhelst B."/>
            <person name="Lin Y.-C."/>
            <person name="Bayer T."/>
            <person name="Collen J."/>
            <person name="Dattolo E."/>
            <person name="De Paoli E."/>
            <person name="Dittami S."/>
            <person name="Maumus F."/>
            <person name="Michel G."/>
            <person name="Kersting A."/>
            <person name="Lauritano C."/>
            <person name="Lohaus R."/>
            <person name="Toepel M."/>
            <person name="Tonon T."/>
            <person name="Vanneste K."/>
            <person name="Amirebrahimi M."/>
            <person name="Brakel J."/>
            <person name="Bostroem C."/>
            <person name="Chovatia M."/>
            <person name="Grimwood J."/>
            <person name="Jenkins J.W."/>
            <person name="Jueterbock A."/>
            <person name="Mraz A."/>
            <person name="Stam W.T."/>
            <person name="Tice H."/>
            <person name="Bornberg-Bauer E."/>
            <person name="Green P.J."/>
            <person name="Pearson G.A."/>
            <person name="Procaccini G."/>
            <person name="Duarte C.M."/>
            <person name="Schmutz J."/>
            <person name="Reusch T.B.H."/>
            <person name="Van de Peer Y."/>
        </authorList>
    </citation>
    <scope>NUCLEOTIDE SEQUENCE [LARGE SCALE GENOMIC DNA]</scope>
    <source>
        <strain evidence="4">cv. Finnish</strain>
    </source>
</reference>
<proteinExistence type="predicted"/>
<protein>
    <submittedName>
        <fullName evidence="3">Lipase family protein, expressed</fullName>
    </submittedName>
</protein>
<dbReference type="Pfam" id="PF01764">
    <property type="entry name" value="Lipase_3"/>
    <property type="match status" value="1"/>
</dbReference>
<dbReference type="CDD" id="cd00519">
    <property type="entry name" value="Lipase_3"/>
    <property type="match status" value="1"/>
</dbReference>
<organism evidence="3 4">
    <name type="scientific">Zostera marina</name>
    <name type="common">Eelgrass</name>
    <dbReference type="NCBI Taxonomy" id="29655"/>
    <lineage>
        <taxon>Eukaryota</taxon>
        <taxon>Viridiplantae</taxon>
        <taxon>Streptophyta</taxon>
        <taxon>Embryophyta</taxon>
        <taxon>Tracheophyta</taxon>
        <taxon>Spermatophyta</taxon>
        <taxon>Magnoliopsida</taxon>
        <taxon>Liliopsida</taxon>
        <taxon>Zosteraceae</taxon>
        <taxon>Zostera</taxon>
    </lineage>
</organism>
<evidence type="ECO:0000256" key="1">
    <source>
        <dbReference type="SAM" id="MobiDB-lite"/>
    </source>
</evidence>
<dbReference type="Gene3D" id="3.40.50.1820">
    <property type="entry name" value="alpha/beta hydrolase"/>
    <property type="match status" value="1"/>
</dbReference>
<dbReference type="Proteomes" id="UP000036987">
    <property type="component" value="Unassembled WGS sequence"/>
</dbReference>
<dbReference type="InterPro" id="IPR002921">
    <property type="entry name" value="Fungal_lipase-type"/>
</dbReference>
<gene>
    <name evidence="3" type="ORF">ZOSMA_99G00510</name>
</gene>
<name>A0A0K9NJJ3_ZOSMR</name>
<dbReference type="GO" id="GO:0006629">
    <property type="term" value="P:lipid metabolic process"/>
    <property type="evidence" value="ECO:0007669"/>
    <property type="project" value="InterPro"/>
</dbReference>
<dbReference type="OMA" id="RKMPREE"/>
<evidence type="ECO:0000313" key="4">
    <source>
        <dbReference type="Proteomes" id="UP000036987"/>
    </source>
</evidence>
<evidence type="ECO:0000313" key="3">
    <source>
        <dbReference type="EMBL" id="KMZ56120.1"/>
    </source>
</evidence>
<feature type="domain" description="Fungal lipase-type" evidence="2">
    <location>
        <begin position="249"/>
        <end position="383"/>
    </location>
</feature>
<keyword evidence="4" id="KW-1185">Reference proteome</keyword>
<evidence type="ECO:0000259" key="2">
    <source>
        <dbReference type="Pfam" id="PF01764"/>
    </source>
</evidence>
<dbReference type="InterPro" id="IPR029058">
    <property type="entry name" value="AB_hydrolase_fold"/>
</dbReference>
<accession>A0A0K9NJJ3</accession>